<dbReference type="RefSeq" id="WP_038586588.1">
    <property type="nucleotide sequence ID" value="NZ_MPTB01000043.1"/>
</dbReference>
<accession>A0ABX3H042</accession>
<dbReference type="Proteomes" id="UP000187412">
    <property type="component" value="Unassembled WGS sequence"/>
</dbReference>
<comment type="caution">
    <text evidence="1">The sequence shown here is derived from an EMBL/GenBank/DDBJ whole genome shotgun (WGS) entry which is preliminary data.</text>
</comment>
<evidence type="ECO:0000313" key="2">
    <source>
        <dbReference type="Proteomes" id="UP000187412"/>
    </source>
</evidence>
<gene>
    <name evidence="1" type="ORF">BSK56_26400</name>
</gene>
<evidence type="ECO:0000313" key="1">
    <source>
        <dbReference type="EMBL" id="OMD41889.1"/>
    </source>
</evidence>
<reference evidence="1 2" key="1">
    <citation type="submission" date="2016-10" db="EMBL/GenBank/DDBJ databases">
        <title>Paenibacillus species isolates.</title>
        <authorList>
            <person name="Beno S.M."/>
        </authorList>
    </citation>
    <scope>NUCLEOTIDE SEQUENCE [LARGE SCALE GENOMIC DNA]</scope>
    <source>
        <strain evidence="1 2">FSL H7-0744</strain>
    </source>
</reference>
<dbReference type="EMBL" id="MPTB01000043">
    <property type="protein sequence ID" value="OMD41889.1"/>
    <property type="molecule type" value="Genomic_DNA"/>
</dbReference>
<proteinExistence type="predicted"/>
<sequence>MQASIQPIFTWSQNRIFAGAARDVVLLVEWEGMVQGVETRKKSRKVVAREIELRVWLEAHVSLKACYGCVVEAGEGRSLLLKLGKIHAGGRKYIALEFTMAAMPAGNHEALWLQWQYKQPPVERIRELPLHKLSLEYTHHTDVLGTVSCFHVAKHLELLKTAMVMEEAVALSSKTSDPASYDKLRRQADDLLLLATQSGDMQLVKEAEALYKQLDVGIQVW</sequence>
<name>A0ABX3H042_PAEBO</name>
<protein>
    <submittedName>
        <fullName evidence="1">Uncharacterized protein</fullName>
    </submittedName>
</protein>
<keyword evidence="2" id="KW-1185">Reference proteome</keyword>
<organism evidence="1 2">
    <name type="scientific">Paenibacillus borealis</name>
    <dbReference type="NCBI Taxonomy" id="160799"/>
    <lineage>
        <taxon>Bacteria</taxon>
        <taxon>Bacillati</taxon>
        <taxon>Bacillota</taxon>
        <taxon>Bacilli</taxon>
        <taxon>Bacillales</taxon>
        <taxon>Paenibacillaceae</taxon>
        <taxon>Paenibacillus</taxon>
    </lineage>
</organism>